<reference evidence="4" key="2">
    <citation type="submission" date="2020-05" db="UniProtKB">
        <authorList>
            <consortium name="EnsemblMetazoa"/>
        </authorList>
    </citation>
    <scope>IDENTIFICATION</scope>
</reference>
<gene>
    <name evidence="3" type="ORF">ZHAS_00021881</name>
</gene>
<keyword evidence="5" id="KW-1185">Reference proteome</keyword>
<dbReference type="VEuPathDB" id="VectorBase:ASIS012708"/>
<dbReference type="EMBL" id="ATLV01026914">
    <property type="status" value="NOT_ANNOTATED_CDS"/>
    <property type="molecule type" value="Genomic_DNA"/>
</dbReference>
<evidence type="ECO:0000256" key="2">
    <source>
        <dbReference type="ARBA" id="ARBA00023180"/>
    </source>
</evidence>
<accession>A0A084WTU5</accession>
<dbReference type="OMA" id="VNNWENI"/>
<dbReference type="InterPro" id="IPR004911">
    <property type="entry name" value="Interferon-induced_GILT"/>
</dbReference>
<dbReference type="EnsemblMetazoa" id="ASIC021881-RA">
    <property type="protein sequence ID" value="ASIC021881-PA"/>
    <property type="gene ID" value="ASIC021881"/>
</dbReference>
<evidence type="ECO:0000313" key="5">
    <source>
        <dbReference type="Proteomes" id="UP000030765"/>
    </source>
</evidence>
<dbReference type="Proteomes" id="UP000030765">
    <property type="component" value="Unassembled WGS sequence"/>
</dbReference>
<evidence type="ECO:0000313" key="3">
    <source>
        <dbReference type="EMBL" id="KFB53639.1"/>
    </source>
</evidence>
<dbReference type="PANTHER" id="PTHR13234:SF69">
    <property type="entry name" value="GILT-LIKE PROTEIN 1"/>
    <property type="match status" value="1"/>
</dbReference>
<proteinExistence type="inferred from homology"/>
<protein>
    <submittedName>
        <fullName evidence="3">AGAP004551-PA-like protein</fullName>
    </submittedName>
</protein>
<dbReference type="Pfam" id="PF03227">
    <property type="entry name" value="GILT"/>
    <property type="match status" value="1"/>
</dbReference>
<dbReference type="PANTHER" id="PTHR13234">
    <property type="entry name" value="GAMMA-INTERFERON INDUCIBLE LYSOSOMAL THIOL REDUCTASE GILT"/>
    <property type="match status" value="1"/>
</dbReference>
<dbReference type="STRING" id="74873.A0A084WTU5"/>
<dbReference type="VEuPathDB" id="VectorBase:ASIC021881"/>
<name>A0A084WTU5_ANOSI</name>
<dbReference type="OrthoDB" id="958254at2759"/>
<keyword evidence="2" id="KW-0325">Glycoprotein</keyword>
<comment type="similarity">
    <text evidence="1">Belongs to the GILT family.</text>
</comment>
<organism evidence="3">
    <name type="scientific">Anopheles sinensis</name>
    <name type="common">Mosquito</name>
    <dbReference type="NCBI Taxonomy" id="74873"/>
    <lineage>
        <taxon>Eukaryota</taxon>
        <taxon>Metazoa</taxon>
        <taxon>Ecdysozoa</taxon>
        <taxon>Arthropoda</taxon>
        <taxon>Hexapoda</taxon>
        <taxon>Insecta</taxon>
        <taxon>Pterygota</taxon>
        <taxon>Neoptera</taxon>
        <taxon>Endopterygota</taxon>
        <taxon>Diptera</taxon>
        <taxon>Nematocera</taxon>
        <taxon>Culicoidea</taxon>
        <taxon>Culicidae</taxon>
        <taxon>Anophelinae</taxon>
        <taxon>Anopheles</taxon>
    </lineage>
</organism>
<dbReference type="GO" id="GO:0016671">
    <property type="term" value="F:oxidoreductase activity, acting on a sulfur group of donors, disulfide as acceptor"/>
    <property type="evidence" value="ECO:0007669"/>
    <property type="project" value="InterPro"/>
</dbReference>
<dbReference type="EMBL" id="KE525420">
    <property type="protein sequence ID" value="KFB53639.1"/>
    <property type="molecule type" value="Genomic_DNA"/>
</dbReference>
<evidence type="ECO:0000313" key="4">
    <source>
        <dbReference type="EnsemblMetazoa" id="ASIC021881-PA"/>
    </source>
</evidence>
<dbReference type="AlphaFoldDB" id="A0A084WTU5"/>
<sequence length="233" mass="26193">MICYNCLFNLQVPVYVYYESLCPDSAKFVNDQLYPVATSKEFKQYMELHLVPFGKSSYTTKGSEVTFECHHGENECFGNKVHACAIEHIQGNSYQPEMSRENLTLEYVNCLMERAQFKEGPFPLKVCAEKVKIDQADAIEKCANENEGSILLKKYGDATNKLQLPLKSVPTVAFKQTYDEELQKLSVSSFRHALCKNLNPQPVACLDLPGSASTISSFAVIITTAAFLITRLF</sequence>
<reference evidence="3 5" key="1">
    <citation type="journal article" date="2014" name="BMC Genomics">
        <title>Genome sequence of Anopheles sinensis provides insight into genetics basis of mosquito competence for malaria parasites.</title>
        <authorList>
            <person name="Zhou D."/>
            <person name="Zhang D."/>
            <person name="Ding G."/>
            <person name="Shi L."/>
            <person name="Hou Q."/>
            <person name="Ye Y."/>
            <person name="Xu Y."/>
            <person name="Zhou H."/>
            <person name="Xiong C."/>
            <person name="Li S."/>
            <person name="Yu J."/>
            <person name="Hong S."/>
            <person name="Yu X."/>
            <person name="Zou P."/>
            <person name="Chen C."/>
            <person name="Chang X."/>
            <person name="Wang W."/>
            <person name="Lv Y."/>
            <person name="Sun Y."/>
            <person name="Ma L."/>
            <person name="Shen B."/>
            <person name="Zhu C."/>
        </authorList>
    </citation>
    <scope>NUCLEOTIDE SEQUENCE [LARGE SCALE GENOMIC DNA]</scope>
</reference>
<evidence type="ECO:0000256" key="1">
    <source>
        <dbReference type="ARBA" id="ARBA00005679"/>
    </source>
</evidence>